<accession>A0A0C2X283</accession>
<dbReference type="AlphaFoldDB" id="A0A0C2X283"/>
<keyword evidence="3" id="KW-1185">Reference proteome</keyword>
<feature type="signal peptide" evidence="1">
    <location>
        <begin position="1"/>
        <end position="19"/>
    </location>
</feature>
<name>A0A0C2X283_AMAMK</name>
<protein>
    <submittedName>
        <fullName evidence="2">Uncharacterized protein</fullName>
    </submittedName>
</protein>
<keyword evidence="1" id="KW-0732">Signal</keyword>
<proteinExistence type="predicted"/>
<dbReference type="EMBL" id="KN818266">
    <property type="protein sequence ID" value="KIL62823.1"/>
    <property type="molecule type" value="Genomic_DNA"/>
</dbReference>
<evidence type="ECO:0000313" key="3">
    <source>
        <dbReference type="Proteomes" id="UP000054549"/>
    </source>
</evidence>
<evidence type="ECO:0000313" key="2">
    <source>
        <dbReference type="EMBL" id="KIL62823.1"/>
    </source>
</evidence>
<dbReference type="Proteomes" id="UP000054549">
    <property type="component" value="Unassembled WGS sequence"/>
</dbReference>
<dbReference type="InParanoid" id="A0A0C2X283"/>
<gene>
    <name evidence="2" type="ORF">M378DRAFT_744411</name>
</gene>
<sequence length="132" mass="14604">MFLHFFFLLPNSFLTSSNGSNRLKRLGNALFSFDGDIVQFSSDVCDLCSNDFSAFFSNAFSACNTPLTCFSLTWATSRAFSSFILSSVLLVSCSLKLLFWCCSLLVLKQGGCKLSKNGTLKAISRSNERESR</sequence>
<evidence type="ECO:0000256" key="1">
    <source>
        <dbReference type="SAM" id="SignalP"/>
    </source>
</evidence>
<organism evidence="2 3">
    <name type="scientific">Amanita muscaria (strain Koide BX008)</name>
    <dbReference type="NCBI Taxonomy" id="946122"/>
    <lineage>
        <taxon>Eukaryota</taxon>
        <taxon>Fungi</taxon>
        <taxon>Dikarya</taxon>
        <taxon>Basidiomycota</taxon>
        <taxon>Agaricomycotina</taxon>
        <taxon>Agaricomycetes</taxon>
        <taxon>Agaricomycetidae</taxon>
        <taxon>Agaricales</taxon>
        <taxon>Pluteineae</taxon>
        <taxon>Amanitaceae</taxon>
        <taxon>Amanita</taxon>
    </lineage>
</organism>
<reference evidence="2 3" key="1">
    <citation type="submission" date="2014-04" db="EMBL/GenBank/DDBJ databases">
        <title>Evolutionary Origins and Diversification of the Mycorrhizal Mutualists.</title>
        <authorList>
            <consortium name="DOE Joint Genome Institute"/>
            <consortium name="Mycorrhizal Genomics Consortium"/>
            <person name="Kohler A."/>
            <person name="Kuo A."/>
            <person name="Nagy L.G."/>
            <person name="Floudas D."/>
            <person name="Copeland A."/>
            <person name="Barry K.W."/>
            <person name="Cichocki N."/>
            <person name="Veneault-Fourrey C."/>
            <person name="LaButti K."/>
            <person name="Lindquist E.A."/>
            <person name="Lipzen A."/>
            <person name="Lundell T."/>
            <person name="Morin E."/>
            <person name="Murat C."/>
            <person name="Riley R."/>
            <person name="Ohm R."/>
            <person name="Sun H."/>
            <person name="Tunlid A."/>
            <person name="Henrissat B."/>
            <person name="Grigoriev I.V."/>
            <person name="Hibbett D.S."/>
            <person name="Martin F."/>
        </authorList>
    </citation>
    <scope>NUCLEOTIDE SEQUENCE [LARGE SCALE GENOMIC DNA]</scope>
    <source>
        <strain evidence="2 3">Koide BX008</strain>
    </source>
</reference>
<dbReference type="HOGENOM" id="CLU_1916548_0_0_1"/>
<feature type="chain" id="PRO_5002170534" evidence="1">
    <location>
        <begin position="20"/>
        <end position="132"/>
    </location>
</feature>